<reference evidence="2 3" key="1">
    <citation type="journal article" date="2011" name="J. Bacteriol.">
        <title>Complete genome sequence of Melissococcus plutonius ATCC 35311.</title>
        <authorList>
            <person name="Okumura K."/>
            <person name="Arai R."/>
            <person name="Okura M."/>
            <person name="Kirikae T."/>
            <person name="Takamatsu D."/>
            <person name="Osaki M."/>
            <person name="Miyoshi-Akiyama T."/>
        </authorList>
    </citation>
    <scope>NUCLEOTIDE SEQUENCE [LARGE SCALE GENOMIC DNA]</scope>
    <source>
        <strain evidence="3">ATCC 35311 / CIP 104052 / LMG 20360 / NCIMB 702443</strain>
    </source>
</reference>
<dbReference type="AlphaFoldDB" id="F3Y8I5"/>
<accession>F3Y8I5</accession>
<gene>
    <name evidence="2" type="ordered locus">MPTP_0328</name>
</gene>
<keyword evidence="3" id="KW-1185">Reference proteome</keyword>
<protein>
    <submittedName>
        <fullName evidence="2">Uncharacterized protein</fullName>
    </submittedName>
</protein>
<dbReference type="HOGENOM" id="CLU_097889_0_0_9"/>
<dbReference type="Proteomes" id="UP000008456">
    <property type="component" value="Chromosome"/>
</dbReference>
<proteinExistence type="predicted"/>
<sequence length="199" mass="22346">MNSSNMTNNISSVSQSSSEIRTSNSTRNRKDDYEDIYKNTYKNNYEDSDAAEAVKRLSTEQRAALIILGAPSDWFFNGCPSQSTIDQPIIQIAESNTNTIILTKVPIKFARNTSEEDQLFSVAGKDGKIKARGYSKNVYAVGRDNNKIYYYMIKIDDSNPTTKMATSLGEANIDEIWKSYYNTGNMSIINEIANNVLIK</sequence>
<reference key="2">
    <citation type="submission" date="2011-04" db="EMBL/GenBank/DDBJ databases">
        <title>Whole genome sequence of Melissococcus plutonius ATCC 35311.</title>
        <authorList>
            <person name="Okumura K."/>
            <person name="Arai R."/>
            <person name="Osaki M."/>
            <person name="Okura M."/>
            <person name="Kirikae T."/>
            <person name="Takamatsu D."/>
            <person name="Akiyama T."/>
        </authorList>
    </citation>
    <scope>NUCLEOTIDE SEQUENCE</scope>
    <source>
        <strain>ATCC 35311</strain>
    </source>
</reference>
<feature type="region of interest" description="Disordered" evidence="1">
    <location>
        <begin position="1"/>
        <end position="33"/>
    </location>
</feature>
<evidence type="ECO:0000313" key="2">
    <source>
        <dbReference type="EMBL" id="BAK20813.1"/>
    </source>
</evidence>
<evidence type="ECO:0000256" key="1">
    <source>
        <dbReference type="SAM" id="MobiDB-lite"/>
    </source>
</evidence>
<organism evidence="2 3">
    <name type="scientific">Melissococcus plutonius (strain ATCC 35311 / DSM 29964 / CIP 104052 / LMG 20360 / NCIMB 702443)</name>
    <dbReference type="NCBI Taxonomy" id="940190"/>
    <lineage>
        <taxon>Bacteria</taxon>
        <taxon>Bacillati</taxon>
        <taxon>Bacillota</taxon>
        <taxon>Bacilli</taxon>
        <taxon>Lactobacillales</taxon>
        <taxon>Enterococcaceae</taxon>
        <taxon>Melissococcus</taxon>
    </lineage>
</organism>
<feature type="compositionally biased region" description="Low complexity" evidence="1">
    <location>
        <begin position="1"/>
        <end position="18"/>
    </location>
</feature>
<dbReference type="EMBL" id="AP012200">
    <property type="protein sequence ID" value="BAK20813.1"/>
    <property type="molecule type" value="Genomic_DNA"/>
</dbReference>
<evidence type="ECO:0000313" key="3">
    <source>
        <dbReference type="Proteomes" id="UP000008456"/>
    </source>
</evidence>
<name>F3Y8I5_MELPT</name>
<dbReference type="KEGG" id="mps:MPTP_0328"/>